<dbReference type="AlphaFoldDB" id="A0A6V8LJH9"/>
<evidence type="ECO:0000313" key="2">
    <source>
        <dbReference type="Proteomes" id="UP000494245"/>
    </source>
</evidence>
<evidence type="ECO:0000313" key="1">
    <source>
        <dbReference type="EMBL" id="GFK92892.1"/>
    </source>
</evidence>
<protein>
    <submittedName>
        <fullName evidence="1">Uncharacterized protein</fullName>
    </submittedName>
</protein>
<dbReference type="Pfam" id="PF05258">
    <property type="entry name" value="DciA"/>
    <property type="match status" value="1"/>
</dbReference>
<dbReference type="InterPro" id="IPR007922">
    <property type="entry name" value="DciA-like"/>
</dbReference>
<reference evidence="1 2" key="1">
    <citation type="submission" date="2020-04" db="EMBL/GenBank/DDBJ databases">
        <authorList>
            <consortium name="Desulfovibrio sp. FSS-1 genome sequencing consortium"/>
            <person name="Shimoshige H."/>
            <person name="Kobayashi H."/>
            <person name="Maekawa T."/>
        </authorList>
    </citation>
    <scope>NUCLEOTIDE SEQUENCE [LARGE SCALE GENOMIC DNA]</scope>
    <source>
        <strain evidence="1 2">SIID29052-01</strain>
    </source>
</reference>
<dbReference type="EMBL" id="BLTE01000002">
    <property type="protein sequence ID" value="GFK92892.1"/>
    <property type="molecule type" value="Genomic_DNA"/>
</dbReference>
<sequence>MRHLGELIVAFASRNDAALGFRLAMLWPRWREVLGHVAPYAHPLGHRRATLLAGVEDALAMQESHYDAPAILEAVNGFLGQQVFDKVQFDLLQGKTPLDALPGSAPAFWRLPAPRIASLGKLSLDPNTAVGRTYAAYARQFGPGR</sequence>
<name>A0A6V8LJH9_9BACT</name>
<proteinExistence type="predicted"/>
<keyword evidence="2" id="KW-1185">Reference proteome</keyword>
<comment type="caution">
    <text evidence="1">The sequence shown here is derived from an EMBL/GenBank/DDBJ whole genome shotgun (WGS) entry which is preliminary data.</text>
</comment>
<reference evidence="1 2" key="2">
    <citation type="submission" date="2020-05" db="EMBL/GenBank/DDBJ databases">
        <title>Draft genome sequence of Desulfovibrio sp. strainFSS-1.</title>
        <authorList>
            <person name="Shimoshige H."/>
            <person name="Kobayashi H."/>
            <person name="Maekawa T."/>
        </authorList>
    </citation>
    <scope>NUCLEOTIDE SEQUENCE [LARGE SCALE GENOMIC DNA]</scope>
    <source>
        <strain evidence="1 2">SIID29052-01</strain>
    </source>
</reference>
<gene>
    <name evidence="1" type="ORF">NNJEOMEG_00720</name>
</gene>
<accession>A0A6V8LJH9</accession>
<organism evidence="1 2">
    <name type="scientific">Fundidesulfovibrio magnetotacticus</name>
    <dbReference type="NCBI Taxonomy" id="2730080"/>
    <lineage>
        <taxon>Bacteria</taxon>
        <taxon>Pseudomonadati</taxon>
        <taxon>Thermodesulfobacteriota</taxon>
        <taxon>Desulfovibrionia</taxon>
        <taxon>Desulfovibrionales</taxon>
        <taxon>Desulfovibrionaceae</taxon>
        <taxon>Fundidesulfovibrio</taxon>
    </lineage>
</organism>
<dbReference type="RefSeq" id="WP_173081393.1">
    <property type="nucleotide sequence ID" value="NZ_BLTE01000002.1"/>
</dbReference>
<dbReference type="Proteomes" id="UP000494245">
    <property type="component" value="Unassembled WGS sequence"/>
</dbReference>